<dbReference type="GO" id="GO:0009403">
    <property type="term" value="P:toxin biosynthetic process"/>
    <property type="evidence" value="ECO:0007669"/>
    <property type="project" value="InterPro"/>
</dbReference>
<keyword evidence="7" id="KW-1185">Reference proteome</keyword>
<keyword evidence="3 5" id="KW-1133">Transmembrane helix</keyword>
<reference evidence="6" key="2">
    <citation type="submission" date="2020-09" db="EMBL/GenBank/DDBJ databases">
        <authorList>
            <person name="Sun Q."/>
            <person name="Ohkuma M."/>
        </authorList>
    </citation>
    <scope>NUCLEOTIDE SEQUENCE</scope>
    <source>
        <strain evidence="6">JCM 12862</strain>
    </source>
</reference>
<dbReference type="PANTHER" id="PTHR37306">
    <property type="entry name" value="COLICIN V PRODUCTION PROTEIN"/>
    <property type="match status" value="1"/>
</dbReference>
<proteinExistence type="predicted"/>
<organism evidence="6 7">
    <name type="scientific">Yeosuana aromativorans</name>
    <dbReference type="NCBI Taxonomy" id="288019"/>
    <lineage>
        <taxon>Bacteria</taxon>
        <taxon>Pseudomonadati</taxon>
        <taxon>Bacteroidota</taxon>
        <taxon>Flavobacteriia</taxon>
        <taxon>Flavobacteriales</taxon>
        <taxon>Flavobacteriaceae</taxon>
        <taxon>Yeosuana</taxon>
    </lineage>
</organism>
<evidence type="ECO:0000313" key="7">
    <source>
        <dbReference type="Proteomes" id="UP000612329"/>
    </source>
</evidence>
<dbReference type="InterPro" id="IPR003825">
    <property type="entry name" value="Colicin-V_CvpA"/>
</dbReference>
<feature type="transmembrane region" description="Helical" evidence="5">
    <location>
        <begin position="63"/>
        <end position="82"/>
    </location>
</feature>
<dbReference type="Pfam" id="PF02674">
    <property type="entry name" value="Colicin_V"/>
    <property type="match status" value="1"/>
</dbReference>
<comment type="caution">
    <text evidence="6">The sequence shown here is derived from an EMBL/GenBank/DDBJ whole genome shotgun (WGS) entry which is preliminary data.</text>
</comment>
<dbReference type="GO" id="GO:0016020">
    <property type="term" value="C:membrane"/>
    <property type="evidence" value="ECO:0007669"/>
    <property type="project" value="UniProtKB-SubCell"/>
</dbReference>
<reference evidence="6" key="1">
    <citation type="journal article" date="2014" name="Int. J. Syst. Evol. Microbiol.">
        <title>Complete genome sequence of Corynebacterium casei LMG S-19264T (=DSM 44701T), isolated from a smear-ripened cheese.</title>
        <authorList>
            <consortium name="US DOE Joint Genome Institute (JGI-PGF)"/>
            <person name="Walter F."/>
            <person name="Albersmeier A."/>
            <person name="Kalinowski J."/>
            <person name="Ruckert C."/>
        </authorList>
    </citation>
    <scope>NUCLEOTIDE SEQUENCE</scope>
    <source>
        <strain evidence="6">JCM 12862</strain>
    </source>
</reference>
<comment type="subcellular location">
    <subcellularLocation>
        <location evidence="1">Membrane</location>
        <topology evidence="1">Multi-pass membrane protein</topology>
    </subcellularLocation>
</comment>
<evidence type="ECO:0000256" key="4">
    <source>
        <dbReference type="ARBA" id="ARBA00023136"/>
    </source>
</evidence>
<evidence type="ECO:0000313" key="6">
    <source>
        <dbReference type="EMBL" id="GGK14139.1"/>
    </source>
</evidence>
<dbReference type="EMBL" id="BMNR01000001">
    <property type="protein sequence ID" value="GGK14139.1"/>
    <property type="molecule type" value="Genomic_DNA"/>
</dbReference>
<dbReference type="RefSeq" id="WP_188649752.1">
    <property type="nucleotide sequence ID" value="NZ_BMNR01000001.1"/>
</dbReference>
<dbReference type="Proteomes" id="UP000612329">
    <property type="component" value="Unassembled WGS sequence"/>
</dbReference>
<evidence type="ECO:0000256" key="2">
    <source>
        <dbReference type="ARBA" id="ARBA00022692"/>
    </source>
</evidence>
<feature type="transmembrane region" description="Helical" evidence="5">
    <location>
        <begin position="102"/>
        <end position="122"/>
    </location>
</feature>
<evidence type="ECO:0000256" key="1">
    <source>
        <dbReference type="ARBA" id="ARBA00004141"/>
    </source>
</evidence>
<accession>A0A8J3BDN6</accession>
<feature type="transmembrane region" description="Helical" evidence="5">
    <location>
        <begin position="29"/>
        <end position="51"/>
    </location>
</feature>
<evidence type="ECO:0000256" key="5">
    <source>
        <dbReference type="SAM" id="Phobius"/>
    </source>
</evidence>
<evidence type="ECO:0000256" key="3">
    <source>
        <dbReference type="ARBA" id="ARBA00022989"/>
    </source>
</evidence>
<dbReference type="PANTHER" id="PTHR37306:SF1">
    <property type="entry name" value="COLICIN V PRODUCTION PROTEIN"/>
    <property type="match status" value="1"/>
</dbReference>
<sequence length="176" mass="18917">MSILDIALLVLLILGLVRGFSRGFFVEIASVVALIAGVYGAFHFSNFAATFLNERVDWNENTVNIAAFAITFIIIVLVIALAGKALTKIADFAMLGLLNKLLGALFGGLKVALILSVILIVLDKMHANVLFVKDADKESSVLYKPIKSLVPTIFPTILVNGKPIGEDITDDNNDEG</sequence>
<protein>
    <recommendedName>
        <fullName evidence="8">Membrane protein required for colicin V production</fullName>
    </recommendedName>
</protein>
<dbReference type="AlphaFoldDB" id="A0A8J3BDN6"/>
<keyword evidence="4 5" id="KW-0472">Membrane</keyword>
<keyword evidence="2 5" id="KW-0812">Transmembrane</keyword>
<gene>
    <name evidence="6" type="ORF">GCM10007962_05510</name>
</gene>
<evidence type="ECO:0008006" key="8">
    <source>
        <dbReference type="Google" id="ProtNLM"/>
    </source>
</evidence>
<name>A0A8J3BDN6_9FLAO</name>